<sequence length="279" mass="32506">MKKSIKVLTGSIAFLLIVGILYFANGFLGNPISKMMANNTSTKYIEKNYPNMELEISNAYYSFKSGDYYVQVKSPVSKDTNFSLTISPFGKLIYDSYEYDVVSKYNTLHRIDYSYNTKIKSVFESKNFPYKSDIYFGEIRDKSLNEEDEYFYPDYGLDVEKLELDKDYDINSIGKKAGHIVFYTQDEEVSIKKASEILLNIKDILDKENISFYAIDFTLEKPRDDGIPDEGDISISVEQFLYSDIYMENIEKRIIKAREDLKKYYEIEDSKKLEGLKNQ</sequence>
<dbReference type="InterPro" id="IPR057359">
    <property type="entry name" value="YfjL_N"/>
</dbReference>
<feature type="domain" description="YfjL-like N-terminal" evidence="3">
    <location>
        <begin position="6"/>
        <end position="89"/>
    </location>
</feature>
<name>A0ABR7JPC4_9FIRM</name>
<evidence type="ECO:0000256" key="1">
    <source>
        <dbReference type="SAM" id="Phobius"/>
    </source>
</evidence>
<feature type="transmembrane region" description="Helical" evidence="1">
    <location>
        <begin position="7"/>
        <end position="28"/>
    </location>
</feature>
<dbReference type="Pfam" id="PF25425">
    <property type="entry name" value="YfjL_N"/>
    <property type="match status" value="1"/>
</dbReference>
<reference evidence="4 5" key="1">
    <citation type="submission" date="2020-08" db="EMBL/GenBank/DDBJ databases">
        <authorList>
            <person name="Liu C."/>
            <person name="Sun Q."/>
        </authorList>
    </citation>
    <scope>NUCLEOTIDE SEQUENCE [LARGE SCALE GENOMIC DNA]</scope>
    <source>
        <strain evidence="4 5">NSJ-18</strain>
    </source>
</reference>
<keyword evidence="1" id="KW-0472">Membrane</keyword>
<accession>A0ABR7JPC4</accession>
<protein>
    <submittedName>
        <fullName evidence="4">Uncharacterized protein</fullName>
    </submittedName>
</protein>
<keyword evidence="1" id="KW-0812">Transmembrane</keyword>
<keyword evidence="1" id="KW-1133">Transmembrane helix</keyword>
<organism evidence="4 5">
    <name type="scientific">Romboutsia faecis</name>
    <dbReference type="NCBI Taxonomy" id="2764597"/>
    <lineage>
        <taxon>Bacteria</taxon>
        <taxon>Bacillati</taxon>
        <taxon>Bacillota</taxon>
        <taxon>Clostridia</taxon>
        <taxon>Peptostreptococcales</taxon>
        <taxon>Peptostreptococcaceae</taxon>
        <taxon>Romboutsia</taxon>
    </lineage>
</organism>
<dbReference type="Proteomes" id="UP000609849">
    <property type="component" value="Unassembled WGS sequence"/>
</dbReference>
<feature type="domain" description="YfjL-like C-terminal" evidence="2">
    <location>
        <begin position="115"/>
        <end position="249"/>
    </location>
</feature>
<evidence type="ECO:0000259" key="2">
    <source>
        <dbReference type="Pfam" id="PF24911"/>
    </source>
</evidence>
<evidence type="ECO:0000259" key="3">
    <source>
        <dbReference type="Pfam" id="PF25425"/>
    </source>
</evidence>
<evidence type="ECO:0000313" key="4">
    <source>
        <dbReference type="EMBL" id="MBC5996769.1"/>
    </source>
</evidence>
<keyword evidence="5" id="KW-1185">Reference proteome</keyword>
<dbReference type="RefSeq" id="WP_153971321.1">
    <property type="nucleotide sequence ID" value="NZ_JACRWE010000003.1"/>
</dbReference>
<dbReference type="EMBL" id="JACRWE010000003">
    <property type="protein sequence ID" value="MBC5996769.1"/>
    <property type="molecule type" value="Genomic_DNA"/>
</dbReference>
<gene>
    <name evidence="4" type="ORF">H8923_08350</name>
</gene>
<dbReference type="InterPro" id="IPR056905">
    <property type="entry name" value="YfjL_C"/>
</dbReference>
<comment type="caution">
    <text evidence="4">The sequence shown here is derived from an EMBL/GenBank/DDBJ whole genome shotgun (WGS) entry which is preliminary data.</text>
</comment>
<evidence type="ECO:0000313" key="5">
    <source>
        <dbReference type="Proteomes" id="UP000609849"/>
    </source>
</evidence>
<proteinExistence type="predicted"/>
<dbReference type="Pfam" id="PF24911">
    <property type="entry name" value="YfjL_C"/>
    <property type="match status" value="1"/>
</dbReference>